<accession>A0AAW8JIA6</accession>
<comment type="caution">
    <text evidence="2">The sequence shown here is derived from an EMBL/GenBank/DDBJ whole genome shotgun (WGS) entry which is preliminary data.</text>
</comment>
<proteinExistence type="predicted"/>
<dbReference type="SMART" id="SM00671">
    <property type="entry name" value="SEL1"/>
    <property type="match status" value="3"/>
</dbReference>
<evidence type="ECO:0000313" key="3">
    <source>
        <dbReference type="Proteomes" id="UP001243195"/>
    </source>
</evidence>
<dbReference type="Pfam" id="PF08238">
    <property type="entry name" value="Sel1"/>
    <property type="match status" value="3"/>
</dbReference>
<protein>
    <submittedName>
        <fullName evidence="2">Sel1 repeat family protein</fullName>
    </submittedName>
</protein>
<dbReference type="SUPFAM" id="SSF81901">
    <property type="entry name" value="HCP-like"/>
    <property type="match status" value="1"/>
</dbReference>
<feature type="chain" id="PRO_5043779257" evidence="1">
    <location>
        <begin position="21"/>
        <end position="270"/>
    </location>
</feature>
<organism evidence="2 3">
    <name type="scientific">Acinetobacter gerneri</name>
    <dbReference type="NCBI Taxonomy" id="202952"/>
    <lineage>
        <taxon>Bacteria</taxon>
        <taxon>Pseudomonadati</taxon>
        <taxon>Pseudomonadota</taxon>
        <taxon>Gammaproteobacteria</taxon>
        <taxon>Moraxellales</taxon>
        <taxon>Moraxellaceae</taxon>
        <taxon>Acinetobacter</taxon>
    </lineage>
</organism>
<feature type="signal peptide" evidence="1">
    <location>
        <begin position="1"/>
        <end position="20"/>
    </location>
</feature>
<dbReference type="InterPro" id="IPR006597">
    <property type="entry name" value="Sel1-like"/>
</dbReference>
<dbReference type="Proteomes" id="UP001243195">
    <property type="component" value="Unassembled WGS sequence"/>
</dbReference>
<sequence>MKKILLATLIALSSSTAVFAADAATPQTGLNPAFAKVEQYIQAQNFTAAYQELDKLGKAGNAQALYNQAYLTQVGKGTAKDEKKALQLYQQSGDKGYPVANYVLAQAYGTGSLTAPKDEKKARQYLEKASNQGFDDATVELAVMYFAEGTDQSNKLGLAKLDPLIKKGNYQAIHAKALYDITTGLKNKNEATIKQGLDSIKNLGSKGYIPALMAMANMLARGDIVQQNLPEARKIYAALAQDNVPQSKEALAAIDKMIAEQGKAAPAPKK</sequence>
<dbReference type="AlphaFoldDB" id="A0AAW8JIA6"/>
<dbReference type="PANTHER" id="PTHR11102">
    <property type="entry name" value="SEL-1-LIKE PROTEIN"/>
    <property type="match status" value="1"/>
</dbReference>
<dbReference type="InterPro" id="IPR050767">
    <property type="entry name" value="Sel1_AlgK"/>
</dbReference>
<gene>
    <name evidence="2" type="ORF">RFH51_11230</name>
</gene>
<dbReference type="PANTHER" id="PTHR11102:SF160">
    <property type="entry name" value="ERAD-ASSOCIATED E3 UBIQUITIN-PROTEIN LIGASE COMPONENT HRD3"/>
    <property type="match status" value="1"/>
</dbReference>
<name>A0AAW8JIA6_9GAMM</name>
<dbReference type="RefSeq" id="WP_308956526.1">
    <property type="nucleotide sequence ID" value="NZ_JAVICY010000017.1"/>
</dbReference>
<dbReference type="InterPro" id="IPR011990">
    <property type="entry name" value="TPR-like_helical_dom_sf"/>
</dbReference>
<evidence type="ECO:0000313" key="2">
    <source>
        <dbReference type="EMBL" id="MDQ9072030.1"/>
    </source>
</evidence>
<dbReference type="Gene3D" id="1.25.40.10">
    <property type="entry name" value="Tetratricopeptide repeat domain"/>
    <property type="match status" value="1"/>
</dbReference>
<keyword evidence="1" id="KW-0732">Signal</keyword>
<reference evidence="2" key="1">
    <citation type="submission" date="2023-08" db="EMBL/GenBank/DDBJ databases">
        <title>Emergence of clinically-relevant ST2 carbapenem-resistant Acinetobacter baumannii strains in hospital sewages in Zhejiang, East of China.</title>
        <authorList>
            <person name="Kaichao C."/>
            <person name="Zhang R."/>
        </authorList>
    </citation>
    <scope>NUCLEOTIDE SEQUENCE</scope>
    <source>
        <strain evidence="2">M-SY-60</strain>
    </source>
</reference>
<evidence type="ECO:0000256" key="1">
    <source>
        <dbReference type="SAM" id="SignalP"/>
    </source>
</evidence>
<dbReference type="EMBL" id="JAVIDA010000014">
    <property type="protein sequence ID" value="MDQ9072030.1"/>
    <property type="molecule type" value="Genomic_DNA"/>
</dbReference>